<dbReference type="RefSeq" id="WP_345579420.1">
    <property type="nucleotide sequence ID" value="NZ_BAABLV010000013.1"/>
</dbReference>
<reference evidence="4" key="1">
    <citation type="journal article" date="2019" name="Int. J. Syst. Evol. Microbiol.">
        <title>The Global Catalogue of Microorganisms (GCM) 10K type strain sequencing project: providing services to taxonomists for standard genome sequencing and annotation.</title>
        <authorList>
            <consortium name="The Broad Institute Genomics Platform"/>
            <consortium name="The Broad Institute Genome Sequencing Center for Infectious Disease"/>
            <person name="Wu L."/>
            <person name="Ma J."/>
        </authorList>
    </citation>
    <scope>NUCLEOTIDE SEQUENCE [LARGE SCALE GENOMIC DNA]</scope>
    <source>
        <strain evidence="4">JCM 19125</strain>
    </source>
</reference>
<evidence type="ECO:0000259" key="2">
    <source>
        <dbReference type="Pfam" id="PF08044"/>
    </source>
</evidence>
<organism evidence="3 4">
    <name type="scientific">Tessaracoccus lubricantis</name>
    <dbReference type="NCBI Taxonomy" id="545543"/>
    <lineage>
        <taxon>Bacteria</taxon>
        <taxon>Bacillati</taxon>
        <taxon>Actinomycetota</taxon>
        <taxon>Actinomycetes</taxon>
        <taxon>Propionibacteriales</taxon>
        <taxon>Propionibacteriaceae</taxon>
        <taxon>Tessaracoccus</taxon>
    </lineage>
</organism>
<keyword evidence="1" id="KW-1133">Transmembrane helix</keyword>
<dbReference type="PANTHER" id="PTHR40763">
    <property type="entry name" value="MEMBRANE PROTEIN-RELATED"/>
    <property type="match status" value="1"/>
</dbReference>
<comment type="caution">
    <text evidence="3">The sequence shown here is derived from an EMBL/GenBank/DDBJ whole genome shotgun (WGS) entry which is preliminary data.</text>
</comment>
<evidence type="ECO:0000313" key="3">
    <source>
        <dbReference type="EMBL" id="GAA4893473.1"/>
    </source>
</evidence>
<evidence type="ECO:0000313" key="4">
    <source>
        <dbReference type="Proteomes" id="UP001501521"/>
    </source>
</evidence>
<evidence type="ECO:0000256" key="1">
    <source>
        <dbReference type="SAM" id="Phobius"/>
    </source>
</evidence>
<dbReference type="PANTHER" id="PTHR40763:SF5">
    <property type="entry name" value="MEMBRANE PROTEIN"/>
    <property type="match status" value="1"/>
</dbReference>
<dbReference type="InterPro" id="IPR014719">
    <property type="entry name" value="Ribosomal_bL12_C/ClpS-like"/>
</dbReference>
<keyword evidence="4" id="KW-1185">Reference proteome</keyword>
<protein>
    <recommendedName>
        <fullName evidence="2">DUF1707 domain-containing protein</fullName>
    </recommendedName>
</protein>
<feature type="transmembrane region" description="Helical" evidence="1">
    <location>
        <begin position="126"/>
        <end position="156"/>
    </location>
</feature>
<keyword evidence="1" id="KW-0472">Membrane</keyword>
<dbReference type="EMBL" id="BAABLV010000013">
    <property type="protein sequence ID" value="GAA4893473.1"/>
    <property type="molecule type" value="Genomic_DNA"/>
</dbReference>
<dbReference type="InterPro" id="IPR012551">
    <property type="entry name" value="DUF1707_SHOCT-like"/>
</dbReference>
<keyword evidence="1" id="KW-0812">Transmembrane</keyword>
<dbReference type="Gene3D" id="3.30.1390.10">
    <property type="match status" value="1"/>
</dbReference>
<accession>A0ABP9F3S3</accession>
<gene>
    <name evidence="3" type="ORF">GCM10025789_08330</name>
</gene>
<name>A0ABP9F3S3_9ACTN</name>
<proteinExistence type="predicted"/>
<dbReference type="Proteomes" id="UP001501521">
    <property type="component" value="Unassembled WGS sequence"/>
</dbReference>
<sequence>MAADFMRIGDAERDEAVGMLREHHANGRLSAEEFDDRMSRALAARTQSDLTDLFTDLPYPRPGEYPASAPTPQPVTPSYGYSPNPPVYGYDDTTATHGYDPTPVPYGDPEGMVEHTKRPRPWWAQWWMVLLAIPVAGMIDWGFLIALTALWVWVIYPAVFEKRRYQEVGPAPQPTRPLTYSEREYVMDEVRAGRKINAVKRYRELTGADLRTAKETVDSWSRQIGR</sequence>
<feature type="domain" description="DUF1707" evidence="2">
    <location>
        <begin position="6"/>
        <end position="58"/>
    </location>
</feature>
<dbReference type="Pfam" id="PF08044">
    <property type="entry name" value="DUF1707"/>
    <property type="match status" value="1"/>
</dbReference>